<feature type="non-terminal residue" evidence="1">
    <location>
        <position position="119"/>
    </location>
</feature>
<accession>A0A382ZW86</accession>
<name>A0A382ZW86_9ZZZZ</name>
<gene>
    <name evidence="1" type="ORF">METZ01_LOCUS452384</name>
</gene>
<reference evidence="1" key="1">
    <citation type="submission" date="2018-05" db="EMBL/GenBank/DDBJ databases">
        <authorList>
            <person name="Lanie J.A."/>
            <person name="Ng W.-L."/>
            <person name="Kazmierczak K.M."/>
            <person name="Andrzejewski T.M."/>
            <person name="Davidsen T.M."/>
            <person name="Wayne K.J."/>
            <person name="Tettelin H."/>
            <person name="Glass J.I."/>
            <person name="Rusch D."/>
            <person name="Podicherti R."/>
            <person name="Tsui H.-C.T."/>
            <person name="Winkler M.E."/>
        </authorList>
    </citation>
    <scope>NUCLEOTIDE SEQUENCE</scope>
</reference>
<protein>
    <submittedName>
        <fullName evidence="1">Uncharacterized protein</fullName>
    </submittedName>
</protein>
<proteinExistence type="predicted"/>
<organism evidence="1">
    <name type="scientific">marine metagenome</name>
    <dbReference type="NCBI Taxonomy" id="408172"/>
    <lineage>
        <taxon>unclassified sequences</taxon>
        <taxon>metagenomes</taxon>
        <taxon>ecological metagenomes</taxon>
    </lineage>
</organism>
<dbReference type="AlphaFoldDB" id="A0A382ZW86"/>
<sequence>MSLGSLIKLLQRERVGLPVILSSVYQGYTDKYPGMPHSYYGYPADLAFEPSTSPINVAGFLAVCETAIRASFVGPDHAEDYYRDYIMQANTPVWISEIDTASKNGIVDLVPTDGYIKLV</sequence>
<evidence type="ECO:0000313" key="1">
    <source>
        <dbReference type="EMBL" id="SVD99530.1"/>
    </source>
</evidence>
<dbReference type="EMBL" id="UINC01187025">
    <property type="protein sequence ID" value="SVD99530.1"/>
    <property type="molecule type" value="Genomic_DNA"/>
</dbReference>